<dbReference type="PANTHER" id="PTHR34468">
    <property type="entry name" value="MICROTUBULE-ASSOCIATED FUTSCH-LIKE PROTEIN"/>
    <property type="match status" value="1"/>
</dbReference>
<feature type="compositionally biased region" description="Basic and acidic residues" evidence="1">
    <location>
        <begin position="23"/>
        <end position="34"/>
    </location>
</feature>
<name>A0A1D1ZA44_9ARAE</name>
<reference evidence="2" key="1">
    <citation type="submission" date="2015-07" db="EMBL/GenBank/DDBJ databases">
        <title>Transcriptome Assembly of Anthurium amnicola.</title>
        <authorList>
            <person name="Suzuki J."/>
        </authorList>
    </citation>
    <scope>NUCLEOTIDE SEQUENCE</scope>
</reference>
<feature type="region of interest" description="Disordered" evidence="1">
    <location>
        <begin position="234"/>
        <end position="270"/>
    </location>
</feature>
<feature type="compositionally biased region" description="Basic and acidic residues" evidence="1">
    <location>
        <begin position="356"/>
        <end position="370"/>
    </location>
</feature>
<organism evidence="2">
    <name type="scientific">Anthurium amnicola</name>
    <dbReference type="NCBI Taxonomy" id="1678845"/>
    <lineage>
        <taxon>Eukaryota</taxon>
        <taxon>Viridiplantae</taxon>
        <taxon>Streptophyta</taxon>
        <taxon>Embryophyta</taxon>
        <taxon>Tracheophyta</taxon>
        <taxon>Spermatophyta</taxon>
        <taxon>Magnoliopsida</taxon>
        <taxon>Liliopsida</taxon>
        <taxon>Araceae</taxon>
        <taxon>Pothoideae</taxon>
        <taxon>Potheae</taxon>
        <taxon>Anthurium</taxon>
    </lineage>
</organism>
<sequence length="382" mass="41407">KGHREVVTASSQHSPAAFFLSLKRERERGMDSTKDQPAVMSARGSKLRYPLRSAGKGRDGKPAGGDASASSASRRGRDSASVTKSVSALDLSGKDRSVKPPRRLSIPSKSASTSPHPATVGSITPISEYRVKKPDSKGSIGTPSSDVSKTMNRKKFSVLSSVSYWLSQIKLSESASKHSISLGFFKLALESGCEPLQRVREELKSYAVRHDILELGEPARELLQSFNILQEVEDAQASQTDSHIPEDGTKSSDDFSSSSPTARSGNMKPKSINALVLGVAEATKKDVNQSKFPARMNRTSYNRNPVNPSPVRDGNGSTNKKSQKPRNLDSNKDRGHAKTKTKKSATETVVPPPSEEAPHENKENMDHQLMEESNLTVEPQAS</sequence>
<gene>
    <name evidence="2" type="ORF">g.27620</name>
</gene>
<feature type="compositionally biased region" description="Basic and acidic residues" evidence="1">
    <location>
        <begin position="326"/>
        <end position="336"/>
    </location>
</feature>
<protein>
    <submittedName>
        <fullName evidence="2">Uncharacterized protein</fullName>
    </submittedName>
</protein>
<feature type="region of interest" description="Disordered" evidence="1">
    <location>
        <begin position="282"/>
        <end position="382"/>
    </location>
</feature>
<accession>A0A1D1ZA44</accession>
<feature type="non-terminal residue" evidence="2">
    <location>
        <position position="1"/>
    </location>
</feature>
<dbReference type="EMBL" id="GDJX01004205">
    <property type="protein sequence ID" value="JAT63731.1"/>
    <property type="molecule type" value="Transcribed_RNA"/>
</dbReference>
<feature type="compositionally biased region" description="Polar residues" evidence="1">
    <location>
        <begin position="139"/>
        <end position="150"/>
    </location>
</feature>
<evidence type="ECO:0000256" key="1">
    <source>
        <dbReference type="SAM" id="MobiDB-lite"/>
    </source>
</evidence>
<feature type="compositionally biased region" description="Basic and acidic residues" evidence="1">
    <location>
        <begin position="243"/>
        <end position="253"/>
    </location>
</feature>
<proteinExistence type="predicted"/>
<feature type="compositionally biased region" description="Polar residues" evidence="1">
    <location>
        <begin position="371"/>
        <end position="382"/>
    </location>
</feature>
<evidence type="ECO:0000313" key="2">
    <source>
        <dbReference type="EMBL" id="JAT63731.1"/>
    </source>
</evidence>
<dbReference type="PANTHER" id="PTHR34468:SF2">
    <property type="entry name" value="MICROTUBULE-ASSOCIATED FUTSCH-LIKE PROTEIN"/>
    <property type="match status" value="1"/>
</dbReference>
<feature type="region of interest" description="Disordered" evidence="1">
    <location>
        <begin position="23"/>
        <end position="150"/>
    </location>
</feature>
<feature type="compositionally biased region" description="Polar residues" evidence="1">
    <location>
        <begin position="297"/>
        <end position="306"/>
    </location>
</feature>
<dbReference type="AlphaFoldDB" id="A0A1D1ZA44"/>
<feature type="compositionally biased region" description="Polar residues" evidence="1">
    <location>
        <begin position="107"/>
        <end position="125"/>
    </location>
</feature>
<feature type="compositionally biased region" description="Low complexity" evidence="1">
    <location>
        <begin position="64"/>
        <end position="73"/>
    </location>
</feature>